<evidence type="ECO:0000313" key="1">
    <source>
        <dbReference type="EMBL" id="TDR27708.1"/>
    </source>
</evidence>
<dbReference type="AlphaFoldDB" id="A0A4R6Y558"/>
<comment type="caution">
    <text evidence="1">The sequence shown here is derived from an EMBL/GenBank/DDBJ whole genome shotgun (WGS) entry which is preliminary data.</text>
</comment>
<name>A0A4R6Y558_9BURK</name>
<accession>A0A4R6Y558</accession>
<sequence length="250" mass="28459">MKQLPTNFFGPMHYNALICRALGSTKSALLLQHLIDKEAQGFISFKRADLENEVLMTTHEVNSSIMQLMRMKAFVDGSYTNGILKFAEIDLSHILDSIDDSKFAKSGHLLMNIMTPIEINRTLAMMFRAHGFNINHAILMTLFLREQHPAVMKGHEYTDWFKADYTLWQDLAGLTENQIRLVKKNLSTLNLLESGMFGMPAERCHRVNLVLLNEMTDHYLDLVTLEEPVVVNRNSAKQDVLYPLAQGFGA</sequence>
<dbReference type="Proteomes" id="UP000294480">
    <property type="component" value="Unassembled WGS sequence"/>
</dbReference>
<proteinExistence type="predicted"/>
<organism evidence="1 2">
    <name type="scientific">Hydromonas duriensis</name>
    <dbReference type="NCBI Taxonomy" id="1527608"/>
    <lineage>
        <taxon>Bacteria</taxon>
        <taxon>Pseudomonadati</taxon>
        <taxon>Pseudomonadota</taxon>
        <taxon>Betaproteobacteria</taxon>
        <taxon>Burkholderiales</taxon>
        <taxon>Burkholderiaceae</taxon>
        <taxon>Hydromonas</taxon>
    </lineage>
</organism>
<evidence type="ECO:0000313" key="2">
    <source>
        <dbReference type="Proteomes" id="UP000294480"/>
    </source>
</evidence>
<dbReference type="EMBL" id="SNZE01000045">
    <property type="protein sequence ID" value="TDR27708.1"/>
    <property type="molecule type" value="Genomic_DNA"/>
</dbReference>
<gene>
    <name evidence="1" type="ORF">DFR44_1455</name>
</gene>
<reference evidence="1 2" key="1">
    <citation type="submission" date="2019-03" db="EMBL/GenBank/DDBJ databases">
        <title>Genomic Encyclopedia of Type Strains, Phase IV (KMG-IV): sequencing the most valuable type-strain genomes for metagenomic binning, comparative biology and taxonomic classification.</title>
        <authorList>
            <person name="Goeker M."/>
        </authorList>
    </citation>
    <scope>NUCLEOTIDE SEQUENCE [LARGE SCALE GENOMIC DNA]</scope>
    <source>
        <strain evidence="1 2">DSM 102852</strain>
    </source>
</reference>
<protein>
    <submittedName>
        <fullName evidence="1">Uncharacterized protein</fullName>
    </submittedName>
</protein>
<keyword evidence="2" id="KW-1185">Reference proteome</keyword>
<dbReference type="RefSeq" id="WP_133621610.1">
    <property type="nucleotide sequence ID" value="NZ_SNZE01000045.1"/>
</dbReference>